<accession>A0A1F4TPL5</accession>
<proteinExistence type="predicted"/>
<evidence type="ECO:0000313" key="2">
    <source>
        <dbReference type="Proteomes" id="UP000177309"/>
    </source>
</evidence>
<sequence length="406" mass="43137">MVENIQGQGPLVSNSSANKKTSYLPLIDDGENISLDLSECNSGNVNQMARKAYATLRDAYEMGAFKPQRDGFVSEEFDRGTPIAKRTKFPTFAAFVPLFANGLKHKGADGKVKLADILGPYTNQGLQALTVNRPTAKVIVAVNEKAKKSFDSFTEKVGKGLSGSYAETYASTKADVLKTVAQNVGDKSYLRYLKQGLERTAQQLSSAQAVSEQKAADKAQQKVAQYKALASSLTAEKDPLAQLVGKAIATKVSDFEGILDLDRTGGIADLVNGDNDIVALAEVGKQLTGTKGLSNLLAKIRARGMSALATRIEKEIRALAGTNTGEATNKVAQIKKYVGQVVAFAKVAAPTDDSKALDGMISNPALADLYIELKDGNVSSNFKVRLAQAKGNDGSDHSKVATPPSK</sequence>
<name>A0A1F4TPL5_UNCSA</name>
<organism evidence="1 2">
    <name type="scientific">candidate division WOR-1 bacterium RIFOXYC2_FULL_41_25</name>
    <dbReference type="NCBI Taxonomy" id="1802586"/>
    <lineage>
        <taxon>Bacteria</taxon>
        <taxon>Bacillati</taxon>
        <taxon>Saganbacteria</taxon>
    </lineage>
</organism>
<dbReference type="Proteomes" id="UP000177309">
    <property type="component" value="Unassembled WGS sequence"/>
</dbReference>
<dbReference type="EMBL" id="MEUI01000014">
    <property type="protein sequence ID" value="OGC34662.1"/>
    <property type="molecule type" value="Genomic_DNA"/>
</dbReference>
<gene>
    <name evidence="1" type="ORF">A2462_04965</name>
</gene>
<dbReference type="AlphaFoldDB" id="A0A1F4TPL5"/>
<comment type="caution">
    <text evidence="1">The sequence shown here is derived from an EMBL/GenBank/DDBJ whole genome shotgun (WGS) entry which is preliminary data.</text>
</comment>
<evidence type="ECO:0000313" key="1">
    <source>
        <dbReference type="EMBL" id="OGC34662.1"/>
    </source>
</evidence>
<protein>
    <submittedName>
        <fullName evidence="1">Uncharacterized protein</fullName>
    </submittedName>
</protein>
<reference evidence="1 2" key="1">
    <citation type="journal article" date="2016" name="Nat. Commun.">
        <title>Thousands of microbial genomes shed light on interconnected biogeochemical processes in an aquifer system.</title>
        <authorList>
            <person name="Anantharaman K."/>
            <person name="Brown C.T."/>
            <person name="Hug L.A."/>
            <person name="Sharon I."/>
            <person name="Castelle C.J."/>
            <person name="Probst A.J."/>
            <person name="Thomas B.C."/>
            <person name="Singh A."/>
            <person name="Wilkins M.J."/>
            <person name="Karaoz U."/>
            <person name="Brodie E.L."/>
            <person name="Williams K.H."/>
            <person name="Hubbard S.S."/>
            <person name="Banfield J.F."/>
        </authorList>
    </citation>
    <scope>NUCLEOTIDE SEQUENCE [LARGE SCALE GENOMIC DNA]</scope>
</reference>